<dbReference type="OrthoDB" id="2020306at2759"/>
<feature type="compositionally biased region" description="Acidic residues" evidence="5">
    <location>
        <begin position="422"/>
        <end position="432"/>
    </location>
</feature>
<dbReference type="InterPro" id="IPR036093">
    <property type="entry name" value="NAC_dom_sf"/>
</dbReference>
<gene>
    <name evidence="7" type="ORF">EJB05_33110</name>
</gene>
<proteinExistence type="predicted"/>
<feature type="non-terminal residue" evidence="7">
    <location>
        <position position="1"/>
    </location>
</feature>
<comment type="caution">
    <text evidence="7">The sequence shown here is derived from an EMBL/GenBank/DDBJ whole genome shotgun (WGS) entry which is preliminary data.</text>
</comment>
<dbReference type="Pfam" id="PF02365">
    <property type="entry name" value="NAM"/>
    <property type="match status" value="1"/>
</dbReference>
<dbReference type="PANTHER" id="PTHR31079">
    <property type="entry name" value="NAC DOMAIN-CONTAINING PROTEIN 73"/>
    <property type="match status" value="1"/>
</dbReference>
<dbReference type="Proteomes" id="UP000324897">
    <property type="component" value="Chromosome 7"/>
</dbReference>
<evidence type="ECO:0000256" key="1">
    <source>
        <dbReference type="ARBA" id="ARBA00023015"/>
    </source>
</evidence>
<dbReference type="InterPro" id="IPR044799">
    <property type="entry name" value="SOG1-like"/>
</dbReference>
<sequence>MVVAAATANASGDVGLEFLPEEALGWATWLAARGHAQSPCMCGCNLAPPGSSLSGNYAPRLRWLGSQGSGSTKPAGDERDASCFLFLASPSCSAPVCLLPRTADCVLVSILGQPPRSLSPARIILHHHQFNTAIMDRRHPGSKISSSCSSELTDGKLEERPNSALRSCPSCGHEIDCNTDMIGMPAGVKFDPSDMELIHHLQTMVDDGGSRAHPLIDEFIPTIQGEGGICYTHPENLPGVTRDGFSKHFFHRSSKAYTNGTRKRRKIHAQRDLNSSDNAIEMRWHKTGKTRPVIVGGRQKGCKKILVLYTNFGKNRKPEKTNWVMHQYHLGDQEEKDGELVVSKVFYQTQTRQHTATVAAATAEQRMMNCDKVAETSEAVTTTSSIVMMQQQQRRTNQADGQFSVAHSMKRRHEMMTQVDVGDQETSDEGEQNDNHNIPPQHQEEKQQQKEVERRFAGLEELIQGASTQSETQRPYRYWPPDRNQDQHG</sequence>
<dbReference type="FunFam" id="2.170.150.80:FF:000009">
    <property type="entry name" value="NAC domain-containing protein 8"/>
    <property type="match status" value="1"/>
</dbReference>
<evidence type="ECO:0000313" key="7">
    <source>
        <dbReference type="EMBL" id="TVU17096.1"/>
    </source>
</evidence>
<keyword evidence="4" id="KW-0539">Nucleus</keyword>
<dbReference type="Gramene" id="TVU17096">
    <property type="protein sequence ID" value="TVU17096"/>
    <property type="gene ID" value="EJB05_33110"/>
</dbReference>
<dbReference type="Gene3D" id="2.170.150.80">
    <property type="entry name" value="NAC domain"/>
    <property type="match status" value="1"/>
</dbReference>
<accession>A0A5J9U0I5</accession>
<evidence type="ECO:0000256" key="2">
    <source>
        <dbReference type="ARBA" id="ARBA00023125"/>
    </source>
</evidence>
<keyword evidence="8" id="KW-1185">Reference proteome</keyword>
<dbReference type="GO" id="GO:0000976">
    <property type="term" value="F:transcription cis-regulatory region binding"/>
    <property type="evidence" value="ECO:0007669"/>
    <property type="project" value="TreeGrafter"/>
</dbReference>
<evidence type="ECO:0000313" key="8">
    <source>
        <dbReference type="Proteomes" id="UP000324897"/>
    </source>
</evidence>
<name>A0A5J9U0I5_9POAL</name>
<evidence type="ECO:0000256" key="4">
    <source>
        <dbReference type="ARBA" id="ARBA00023242"/>
    </source>
</evidence>
<dbReference type="AlphaFoldDB" id="A0A5J9U0I5"/>
<dbReference type="InterPro" id="IPR003441">
    <property type="entry name" value="NAC-dom"/>
</dbReference>
<evidence type="ECO:0000256" key="3">
    <source>
        <dbReference type="ARBA" id="ARBA00023163"/>
    </source>
</evidence>
<keyword evidence="2" id="KW-0238">DNA-binding</keyword>
<dbReference type="PANTHER" id="PTHR31079:SF31">
    <property type="entry name" value="NAC DOMAIN-CONTAINING PROTEIN 75"/>
    <property type="match status" value="1"/>
</dbReference>
<keyword evidence="3" id="KW-0804">Transcription</keyword>
<reference evidence="7 8" key="1">
    <citation type="journal article" date="2019" name="Sci. Rep.">
        <title>A high-quality genome of Eragrostis curvula grass provides insights into Poaceae evolution and supports new strategies to enhance forage quality.</title>
        <authorList>
            <person name="Carballo J."/>
            <person name="Santos B.A.C.M."/>
            <person name="Zappacosta D."/>
            <person name="Garbus I."/>
            <person name="Selva J.P."/>
            <person name="Gallo C.A."/>
            <person name="Diaz A."/>
            <person name="Albertini E."/>
            <person name="Caccamo M."/>
            <person name="Echenique V."/>
        </authorList>
    </citation>
    <scope>NUCLEOTIDE SEQUENCE [LARGE SCALE GENOMIC DNA]</scope>
    <source>
        <strain evidence="8">cv. Victoria</strain>
        <tissue evidence="7">Leaf</tissue>
    </source>
</reference>
<evidence type="ECO:0000259" key="6">
    <source>
        <dbReference type="PROSITE" id="PS51005"/>
    </source>
</evidence>
<keyword evidence="1" id="KW-0805">Transcription regulation</keyword>
<dbReference type="SUPFAM" id="SSF101941">
    <property type="entry name" value="NAC domain"/>
    <property type="match status" value="1"/>
</dbReference>
<dbReference type="EMBL" id="RWGY01000029">
    <property type="protein sequence ID" value="TVU17096.1"/>
    <property type="molecule type" value="Genomic_DNA"/>
</dbReference>
<dbReference type="PROSITE" id="PS51005">
    <property type="entry name" value="NAC"/>
    <property type="match status" value="1"/>
</dbReference>
<feature type="domain" description="NAC" evidence="6">
    <location>
        <begin position="184"/>
        <end position="348"/>
    </location>
</feature>
<organism evidence="7 8">
    <name type="scientific">Eragrostis curvula</name>
    <name type="common">weeping love grass</name>
    <dbReference type="NCBI Taxonomy" id="38414"/>
    <lineage>
        <taxon>Eukaryota</taxon>
        <taxon>Viridiplantae</taxon>
        <taxon>Streptophyta</taxon>
        <taxon>Embryophyta</taxon>
        <taxon>Tracheophyta</taxon>
        <taxon>Spermatophyta</taxon>
        <taxon>Magnoliopsida</taxon>
        <taxon>Liliopsida</taxon>
        <taxon>Poales</taxon>
        <taxon>Poaceae</taxon>
        <taxon>PACMAD clade</taxon>
        <taxon>Chloridoideae</taxon>
        <taxon>Eragrostideae</taxon>
        <taxon>Eragrostidinae</taxon>
        <taxon>Eragrostis</taxon>
    </lineage>
</organism>
<feature type="region of interest" description="Disordered" evidence="5">
    <location>
        <begin position="421"/>
        <end position="489"/>
    </location>
</feature>
<dbReference type="GO" id="GO:0003700">
    <property type="term" value="F:DNA-binding transcription factor activity"/>
    <property type="evidence" value="ECO:0007669"/>
    <property type="project" value="InterPro"/>
</dbReference>
<feature type="compositionally biased region" description="Basic and acidic residues" evidence="5">
    <location>
        <begin position="442"/>
        <end position="458"/>
    </location>
</feature>
<dbReference type="GO" id="GO:0005634">
    <property type="term" value="C:nucleus"/>
    <property type="evidence" value="ECO:0007669"/>
    <property type="project" value="TreeGrafter"/>
</dbReference>
<protein>
    <recommendedName>
        <fullName evidence="6">NAC domain-containing protein</fullName>
    </recommendedName>
</protein>
<evidence type="ECO:0000256" key="5">
    <source>
        <dbReference type="SAM" id="MobiDB-lite"/>
    </source>
</evidence>